<evidence type="ECO:0000313" key="2">
    <source>
        <dbReference type="EMBL" id="OAJ63846.1"/>
    </source>
</evidence>
<dbReference type="Proteomes" id="UP000078116">
    <property type="component" value="Unassembled WGS sequence"/>
</dbReference>
<feature type="chain" id="PRO_5008393984" evidence="1">
    <location>
        <begin position="24"/>
        <end position="101"/>
    </location>
</feature>
<keyword evidence="1" id="KW-0732">Signal</keyword>
<dbReference type="STRING" id="1462993.A6V36_17730"/>
<sequence length="101" mass="11604">MHKNLLSAILGGTILVASSVASAHVDVGIGIGIPGPVFVPAQPVYVAPPPVVYAPPPVVSYGYGEDWREREWHERHEWREREWRHHEHEREWRERHGWGDD</sequence>
<feature type="signal peptide" evidence="1">
    <location>
        <begin position="1"/>
        <end position="23"/>
    </location>
</feature>
<reference evidence="4 5" key="1">
    <citation type="submission" date="2016-04" db="EMBL/GenBank/DDBJ databases">
        <title>Reclassification of Paraburkholderia panaciterrae (Farh et al. 2015) Dobritsa &amp; Samadpour 2016 as a later homotypic synonym of Paraburkholderia ginsengiterrae (Farh et al. 2015) Dobritsa &amp; Samadpour 2016.</title>
        <authorList>
            <person name="Dobritsa A.P."/>
            <person name="Kutumbaka K."/>
            <person name="Samadpour M."/>
        </authorList>
    </citation>
    <scope>NUCLEOTIDE SEQUENCE [LARGE SCALE GENOMIC DNA]</scope>
    <source>
        <strain evidence="3 5">DCY85</strain>
        <strain evidence="2 4">DCY85-1</strain>
    </source>
</reference>
<dbReference type="AlphaFoldDB" id="A0A1A9NG37"/>
<evidence type="ECO:0000313" key="4">
    <source>
        <dbReference type="Proteomes" id="UP000077961"/>
    </source>
</evidence>
<name>A0A1A9NG37_9BURK</name>
<proteinExistence type="predicted"/>
<evidence type="ECO:0000313" key="5">
    <source>
        <dbReference type="Proteomes" id="UP000078116"/>
    </source>
</evidence>
<dbReference type="EMBL" id="LXJZ01000009">
    <property type="protein sequence ID" value="OAJ63846.1"/>
    <property type="molecule type" value="Genomic_DNA"/>
</dbReference>
<comment type="caution">
    <text evidence="3">The sequence shown here is derived from an EMBL/GenBank/DDBJ whole genome shotgun (WGS) entry which is preliminary data.</text>
</comment>
<dbReference type="Proteomes" id="UP000077961">
    <property type="component" value="Unassembled WGS sequence"/>
</dbReference>
<dbReference type="RefSeq" id="WP_064264979.1">
    <property type="nucleotide sequence ID" value="NZ_LXJZ01000009.1"/>
</dbReference>
<protein>
    <submittedName>
        <fullName evidence="3">Uncharacterized protein</fullName>
    </submittedName>
</protein>
<accession>A0A1A9NG37</accession>
<organism evidence="3 5">
    <name type="scientific">Paraburkholderia ginsengiterrae</name>
    <dbReference type="NCBI Taxonomy" id="1462993"/>
    <lineage>
        <taxon>Bacteria</taxon>
        <taxon>Pseudomonadati</taxon>
        <taxon>Pseudomonadota</taxon>
        <taxon>Betaproteobacteria</taxon>
        <taxon>Burkholderiales</taxon>
        <taxon>Burkholderiaceae</taxon>
        <taxon>Paraburkholderia</taxon>
    </lineage>
</organism>
<evidence type="ECO:0000313" key="3">
    <source>
        <dbReference type="EMBL" id="OAJ65209.1"/>
    </source>
</evidence>
<dbReference type="EMBL" id="LXKA01000055">
    <property type="protein sequence ID" value="OAJ65209.1"/>
    <property type="molecule type" value="Genomic_DNA"/>
</dbReference>
<keyword evidence="4" id="KW-1185">Reference proteome</keyword>
<evidence type="ECO:0000256" key="1">
    <source>
        <dbReference type="SAM" id="SignalP"/>
    </source>
</evidence>
<gene>
    <name evidence="2" type="ORF">A6V36_17730</name>
    <name evidence="3" type="ORF">A6V37_16165</name>
</gene>